<gene>
    <name evidence="2" type="ORF">BDV96DRAFT_583266</name>
</gene>
<dbReference type="EMBL" id="ML977336">
    <property type="protein sequence ID" value="KAF2111009.1"/>
    <property type="molecule type" value="Genomic_DNA"/>
</dbReference>
<evidence type="ECO:0000256" key="1">
    <source>
        <dbReference type="SAM" id="Phobius"/>
    </source>
</evidence>
<accession>A0A6A5YUX1</accession>
<keyword evidence="3" id="KW-1185">Reference proteome</keyword>
<dbReference type="Proteomes" id="UP000799770">
    <property type="component" value="Unassembled WGS sequence"/>
</dbReference>
<keyword evidence="1" id="KW-1133">Transmembrane helix</keyword>
<protein>
    <submittedName>
        <fullName evidence="2">Uncharacterized protein</fullName>
    </submittedName>
</protein>
<dbReference type="AlphaFoldDB" id="A0A6A5YUX1"/>
<feature type="transmembrane region" description="Helical" evidence="1">
    <location>
        <begin position="21"/>
        <end position="38"/>
    </location>
</feature>
<evidence type="ECO:0000313" key="3">
    <source>
        <dbReference type="Proteomes" id="UP000799770"/>
    </source>
</evidence>
<reference evidence="2" key="1">
    <citation type="journal article" date="2020" name="Stud. Mycol.">
        <title>101 Dothideomycetes genomes: a test case for predicting lifestyles and emergence of pathogens.</title>
        <authorList>
            <person name="Haridas S."/>
            <person name="Albert R."/>
            <person name="Binder M."/>
            <person name="Bloem J."/>
            <person name="Labutti K."/>
            <person name="Salamov A."/>
            <person name="Andreopoulos B."/>
            <person name="Baker S."/>
            <person name="Barry K."/>
            <person name="Bills G."/>
            <person name="Bluhm B."/>
            <person name="Cannon C."/>
            <person name="Castanera R."/>
            <person name="Culley D."/>
            <person name="Daum C."/>
            <person name="Ezra D."/>
            <person name="Gonzalez J."/>
            <person name="Henrissat B."/>
            <person name="Kuo A."/>
            <person name="Liang C."/>
            <person name="Lipzen A."/>
            <person name="Lutzoni F."/>
            <person name="Magnuson J."/>
            <person name="Mondo S."/>
            <person name="Nolan M."/>
            <person name="Ohm R."/>
            <person name="Pangilinan J."/>
            <person name="Park H.-J."/>
            <person name="Ramirez L."/>
            <person name="Alfaro M."/>
            <person name="Sun H."/>
            <person name="Tritt A."/>
            <person name="Yoshinaga Y."/>
            <person name="Zwiers L.-H."/>
            <person name="Turgeon B."/>
            <person name="Goodwin S."/>
            <person name="Spatafora J."/>
            <person name="Crous P."/>
            <person name="Grigoriev I."/>
        </authorList>
    </citation>
    <scope>NUCLEOTIDE SEQUENCE</scope>
    <source>
        <strain evidence="2">CBS 627.86</strain>
    </source>
</reference>
<keyword evidence="1" id="KW-0812">Transmembrane</keyword>
<sequence length="117" mass="13332">MVGQVDRIGSDRIGSDHRIGGIGKFALAAVLYVDILLMNGGRLSFDVEFFYFFIFFFLELVGCALGVVCCGVLWVSVRPVHRFEFYAEHRDFGMVRRIRLVRNGVLKVRARSISRNL</sequence>
<feature type="transmembrane region" description="Helical" evidence="1">
    <location>
        <begin position="50"/>
        <end position="75"/>
    </location>
</feature>
<organism evidence="2 3">
    <name type="scientific">Lophiotrema nucula</name>
    <dbReference type="NCBI Taxonomy" id="690887"/>
    <lineage>
        <taxon>Eukaryota</taxon>
        <taxon>Fungi</taxon>
        <taxon>Dikarya</taxon>
        <taxon>Ascomycota</taxon>
        <taxon>Pezizomycotina</taxon>
        <taxon>Dothideomycetes</taxon>
        <taxon>Pleosporomycetidae</taxon>
        <taxon>Pleosporales</taxon>
        <taxon>Lophiotremataceae</taxon>
        <taxon>Lophiotrema</taxon>
    </lineage>
</organism>
<proteinExistence type="predicted"/>
<name>A0A6A5YUX1_9PLEO</name>
<keyword evidence="1" id="KW-0472">Membrane</keyword>
<evidence type="ECO:0000313" key="2">
    <source>
        <dbReference type="EMBL" id="KAF2111009.1"/>
    </source>
</evidence>